<dbReference type="GO" id="GO:0055052">
    <property type="term" value="C:ATP-binding cassette (ABC) transporter complex, substrate-binding subunit-containing"/>
    <property type="evidence" value="ECO:0007669"/>
    <property type="project" value="TreeGrafter"/>
</dbReference>
<comment type="similarity">
    <text evidence="1">Belongs to the bacterial solute-binding protein 1 family.</text>
</comment>
<evidence type="ECO:0000313" key="6">
    <source>
        <dbReference type="Proteomes" id="UP000612808"/>
    </source>
</evidence>
<dbReference type="CDD" id="cd14750">
    <property type="entry name" value="PBP2_TMBP"/>
    <property type="match status" value="1"/>
</dbReference>
<dbReference type="PANTHER" id="PTHR30061:SF50">
    <property type="entry name" value="MALTOSE_MALTODEXTRIN-BINDING PERIPLASMIC PROTEIN"/>
    <property type="match status" value="1"/>
</dbReference>
<keyword evidence="3 4" id="KW-0732">Signal</keyword>
<dbReference type="Proteomes" id="UP000612808">
    <property type="component" value="Unassembled WGS sequence"/>
</dbReference>
<name>A0A8J3NCE2_9ACTN</name>
<gene>
    <name evidence="5" type="ORF">Aru02nite_26840</name>
</gene>
<dbReference type="GO" id="GO:0015768">
    <property type="term" value="P:maltose transport"/>
    <property type="evidence" value="ECO:0007669"/>
    <property type="project" value="TreeGrafter"/>
</dbReference>
<evidence type="ECO:0000256" key="2">
    <source>
        <dbReference type="ARBA" id="ARBA00022448"/>
    </source>
</evidence>
<dbReference type="AlphaFoldDB" id="A0A8J3NCE2"/>
<protein>
    <submittedName>
        <fullName evidence="5">Sugar ABC transporter substrate-binding protein</fullName>
    </submittedName>
</protein>
<dbReference type="EMBL" id="BOMB01000015">
    <property type="protein sequence ID" value="GID11795.1"/>
    <property type="molecule type" value="Genomic_DNA"/>
</dbReference>
<keyword evidence="6" id="KW-1185">Reference proteome</keyword>
<dbReference type="GO" id="GO:0042956">
    <property type="term" value="P:maltodextrin transmembrane transport"/>
    <property type="evidence" value="ECO:0007669"/>
    <property type="project" value="TreeGrafter"/>
</dbReference>
<feature type="chain" id="PRO_5038583089" evidence="4">
    <location>
        <begin position="21"/>
        <end position="428"/>
    </location>
</feature>
<keyword evidence="2" id="KW-0813">Transport</keyword>
<organism evidence="5 6">
    <name type="scientific">Actinocatenispora rupis</name>
    <dbReference type="NCBI Taxonomy" id="519421"/>
    <lineage>
        <taxon>Bacteria</taxon>
        <taxon>Bacillati</taxon>
        <taxon>Actinomycetota</taxon>
        <taxon>Actinomycetes</taxon>
        <taxon>Micromonosporales</taxon>
        <taxon>Micromonosporaceae</taxon>
        <taxon>Actinocatenispora</taxon>
    </lineage>
</organism>
<dbReference type="SUPFAM" id="SSF53850">
    <property type="entry name" value="Periplasmic binding protein-like II"/>
    <property type="match status" value="1"/>
</dbReference>
<evidence type="ECO:0000313" key="5">
    <source>
        <dbReference type="EMBL" id="GID11795.1"/>
    </source>
</evidence>
<evidence type="ECO:0000256" key="3">
    <source>
        <dbReference type="ARBA" id="ARBA00022729"/>
    </source>
</evidence>
<dbReference type="RefSeq" id="WP_203657798.1">
    <property type="nucleotide sequence ID" value="NZ_BAAAZM010000005.1"/>
</dbReference>
<comment type="caution">
    <text evidence="5">The sequence shown here is derived from an EMBL/GenBank/DDBJ whole genome shotgun (WGS) entry which is preliminary data.</text>
</comment>
<dbReference type="InterPro" id="IPR006059">
    <property type="entry name" value="SBP"/>
</dbReference>
<dbReference type="PANTHER" id="PTHR30061">
    <property type="entry name" value="MALTOSE-BINDING PERIPLASMIC PROTEIN"/>
    <property type="match status" value="1"/>
</dbReference>
<dbReference type="GO" id="GO:1901982">
    <property type="term" value="F:maltose binding"/>
    <property type="evidence" value="ECO:0007669"/>
    <property type="project" value="TreeGrafter"/>
</dbReference>
<reference evidence="5" key="1">
    <citation type="submission" date="2021-01" db="EMBL/GenBank/DDBJ databases">
        <title>Whole genome shotgun sequence of Actinocatenispora rupis NBRC 107355.</title>
        <authorList>
            <person name="Komaki H."/>
            <person name="Tamura T."/>
        </authorList>
    </citation>
    <scope>NUCLEOTIDE SEQUENCE</scope>
    <source>
        <strain evidence="5">NBRC 107355</strain>
    </source>
</reference>
<proteinExistence type="inferred from homology"/>
<dbReference type="Pfam" id="PF01547">
    <property type="entry name" value="SBP_bac_1"/>
    <property type="match status" value="1"/>
</dbReference>
<evidence type="ECO:0000256" key="1">
    <source>
        <dbReference type="ARBA" id="ARBA00008520"/>
    </source>
</evidence>
<dbReference type="Gene3D" id="3.40.190.10">
    <property type="entry name" value="Periplasmic binding protein-like II"/>
    <property type="match status" value="2"/>
</dbReference>
<evidence type="ECO:0000256" key="4">
    <source>
        <dbReference type="SAM" id="SignalP"/>
    </source>
</evidence>
<sequence>MHTSLAVGATAIMAGTLLSACGSSSSGTPTLNLYAYPEQNRPAIVQRCNQQAHGQYTIKLNILPRTADQQREQLVRRLAAGDHGMDILGLDVTWTAELAKAGWIREWTGANKQQAQNDALPAPLSTATIDGKLYAATNNTNVQLLWYRSDLVPKAPKTYNEMIAEATRLKQAGKPHYVGVTGAQYEGLVVWFNSVLAAAGGSILNKAGTKVELGAPAVTALETMHKFATSAAADPSLSNTMEDQARLAVEGGTAAMEINWPYVYASMATDKPDMLKHFKWAAIPGITGAGRATIGGENYAVSRYSDHPDQAFKAALCLRSPANQKFAAIKDGVPPTIESLYHDNTGLDASKPVDAKTNPSMATAYPMRDTILAEIKNAVARPVTATYQNVSTVTSATLSPPASINPTPTEQTLRAQIADALQSKGVLP</sequence>
<accession>A0A8J3NCE2</accession>
<feature type="signal peptide" evidence="4">
    <location>
        <begin position="1"/>
        <end position="20"/>
    </location>
</feature>